<feature type="compositionally biased region" description="Basic and acidic residues" evidence="3">
    <location>
        <begin position="467"/>
        <end position="480"/>
    </location>
</feature>
<sequence length="767" mass="84770">MSARSSVVASGKRRSGKVDKQKKEEERRRQEEEEARIRKEQEEAERHERERLEVEERERLEAKERERRDGELAELSEALQAVWLSTTQADSQRRASAQWERYMRCDGTPDPSEAKEINTFLSLWAESAPRDVATALRECSTALDLIEELEFVLADTPDRVLNVQTVSRHRHSILQLQEIIASKLDQVTHHLLKCASKDADLETGNLQTVVESSFMTLMLWANVNKNPRFKGYEFADRGVGFELPRPLAACPVAVRILWTRYDHLTTATTTTDAVPAGPAADPAERSDARPRTGDATVAPREKERREEEGDEQEGKEEGEAAVDDGGGGGGAEEPSAQAEEGAAQIERRKSPISTSSQADDEKVAGTEEETEEEGITVVETDRAAPPELPVQQHGGTMGSDEVDLRQQWPLCGVLYVDLLELPPQPTLISGWTITQELEEEGGLRSYPYRGGDAATQRGAPSAGDSRGAGEEHDTEGEPRDPPLGVTVAVPPSLVVFEAPQVARWDPQRQRWRTDDVSDVTYDEATRKLAFRLATPGPVCLLADAHVNMPYHGWELRSTGPQRVLFTVMAAFVDVEFEIRPGECRLCELPEEGGESNTLSSLRGAWMSPARLRDTLRRHGLNVFPGAHSDKYVAVNVKDAQAESRAYEQMALLVSTFSFSWSRWNATRGAHQLVMQVREGEEAAAGGAAWGLLLVTAERSCRLRMPESAPAFTDELPDGAELHSTLCHALLAQRESTPTEMRAAATAAPALTSTLRQLLASTRVLSYC</sequence>
<dbReference type="GO" id="GO:0005930">
    <property type="term" value="C:axoneme"/>
    <property type="evidence" value="ECO:0007669"/>
    <property type="project" value="TreeGrafter"/>
</dbReference>
<feature type="region of interest" description="Disordered" evidence="3">
    <location>
        <begin position="1"/>
        <end position="71"/>
    </location>
</feature>
<gene>
    <name evidence="6" type="primary">CASC1</name>
</gene>
<dbReference type="PRINTS" id="PR02043">
    <property type="entry name" value="CANCERSCCP1"/>
</dbReference>
<keyword evidence="5" id="KW-1185">Reference proteome</keyword>
<evidence type="ECO:0000259" key="4">
    <source>
        <dbReference type="Pfam" id="PF15927"/>
    </source>
</evidence>
<feature type="compositionally biased region" description="Basic and acidic residues" evidence="3">
    <location>
        <begin position="16"/>
        <end position="71"/>
    </location>
</feature>
<dbReference type="RefSeq" id="XP_032833969.1">
    <property type="nucleotide sequence ID" value="XM_032978078.1"/>
</dbReference>
<dbReference type="Proteomes" id="UP001318040">
    <property type="component" value="Chromosome 65"/>
</dbReference>
<dbReference type="Pfam" id="PF15927">
    <property type="entry name" value="Casc1_N"/>
    <property type="match status" value="1"/>
</dbReference>
<dbReference type="InterPro" id="IPR031826">
    <property type="entry name" value="IC97/Casc1_N"/>
</dbReference>
<dbReference type="AlphaFoldDB" id="A0AAJ7UDW2"/>
<feature type="compositionally biased region" description="Acidic residues" evidence="3">
    <location>
        <begin position="308"/>
        <end position="322"/>
    </location>
</feature>
<reference evidence="6" key="1">
    <citation type="submission" date="2025-08" db="UniProtKB">
        <authorList>
            <consortium name="RefSeq"/>
        </authorList>
    </citation>
    <scope>IDENTIFICATION</scope>
    <source>
        <tissue evidence="6">Sperm</tissue>
    </source>
</reference>
<dbReference type="GO" id="GO:0008017">
    <property type="term" value="F:microtubule binding"/>
    <property type="evidence" value="ECO:0007669"/>
    <property type="project" value="TreeGrafter"/>
</dbReference>
<dbReference type="InterPro" id="IPR023247">
    <property type="entry name" value="IC97/Dnai7-like"/>
</dbReference>
<feature type="compositionally biased region" description="Low complexity" evidence="3">
    <location>
        <begin position="269"/>
        <end position="281"/>
    </location>
</feature>
<feature type="compositionally biased region" description="Basic and acidic residues" evidence="3">
    <location>
        <begin position="282"/>
        <end position="292"/>
    </location>
</feature>
<name>A0AAJ7UDW2_PETMA</name>
<proteinExistence type="inferred from homology"/>
<feature type="region of interest" description="Disordered" evidence="3">
    <location>
        <begin position="269"/>
        <end position="400"/>
    </location>
</feature>
<dbReference type="PANTHER" id="PTHR20929:SF11">
    <property type="entry name" value="DYNEIN AXONEMAL INTERMEDIATE CHAIN 7"/>
    <property type="match status" value="1"/>
</dbReference>
<dbReference type="CTD" id="55259"/>
<feature type="region of interest" description="Disordered" evidence="3">
    <location>
        <begin position="443"/>
        <end position="483"/>
    </location>
</feature>
<feature type="domain" description="IC97/Casc1 N-terminal" evidence="4">
    <location>
        <begin position="27"/>
        <end position="228"/>
    </location>
</feature>
<feature type="compositionally biased region" description="Low complexity" evidence="3">
    <location>
        <begin position="332"/>
        <end position="343"/>
    </location>
</feature>
<dbReference type="PANTHER" id="PTHR20929">
    <property type="entry name" value="LUNG ADENOMA SUSCEPTIBILITY 1-RELATED"/>
    <property type="match status" value="1"/>
</dbReference>
<accession>A0AAJ7UDW2</accession>
<dbReference type="KEGG" id="pmrn:116956440"/>
<organism evidence="5 6">
    <name type="scientific">Petromyzon marinus</name>
    <name type="common">Sea lamprey</name>
    <dbReference type="NCBI Taxonomy" id="7757"/>
    <lineage>
        <taxon>Eukaryota</taxon>
        <taxon>Metazoa</taxon>
        <taxon>Chordata</taxon>
        <taxon>Craniata</taxon>
        <taxon>Vertebrata</taxon>
        <taxon>Cyclostomata</taxon>
        <taxon>Hyperoartia</taxon>
        <taxon>Petromyzontiformes</taxon>
        <taxon>Petromyzontidae</taxon>
        <taxon>Petromyzon</taxon>
    </lineage>
</organism>
<evidence type="ECO:0000256" key="3">
    <source>
        <dbReference type="SAM" id="MobiDB-lite"/>
    </source>
</evidence>
<evidence type="ECO:0000256" key="2">
    <source>
        <dbReference type="ARBA" id="ARBA00024414"/>
    </source>
</evidence>
<evidence type="ECO:0000313" key="6">
    <source>
        <dbReference type="RefSeq" id="XP_032833969.1"/>
    </source>
</evidence>
<comment type="similarity">
    <text evidence="1">Belongs to the DNAI7 family.</text>
</comment>
<protein>
    <recommendedName>
        <fullName evidence="2">Dynein axonemal intermediate chain 7</fullName>
    </recommendedName>
</protein>
<evidence type="ECO:0000256" key="1">
    <source>
        <dbReference type="ARBA" id="ARBA00024332"/>
    </source>
</evidence>
<dbReference type="GO" id="GO:0048487">
    <property type="term" value="F:beta-tubulin binding"/>
    <property type="evidence" value="ECO:0007669"/>
    <property type="project" value="TreeGrafter"/>
</dbReference>
<evidence type="ECO:0000313" key="5">
    <source>
        <dbReference type="Proteomes" id="UP001318040"/>
    </source>
</evidence>